<gene>
    <name evidence="2" type="ORF">PHMEG_00013093</name>
</gene>
<dbReference type="OrthoDB" id="128300at2759"/>
<evidence type="ECO:0000313" key="2">
    <source>
        <dbReference type="EMBL" id="OWZ13562.1"/>
    </source>
</evidence>
<reference evidence="3" key="1">
    <citation type="submission" date="2017-03" db="EMBL/GenBank/DDBJ databases">
        <title>Phytopthora megakarya and P. palmivora, two closely related causual agents of cacao black pod achieved similar genome size and gene model numbers by different mechanisms.</title>
        <authorList>
            <person name="Ali S."/>
            <person name="Shao J."/>
            <person name="Larry D.J."/>
            <person name="Kronmiller B."/>
            <person name="Shen D."/>
            <person name="Strem M.D."/>
            <person name="Melnick R.L."/>
            <person name="Guiltinan M.J."/>
            <person name="Tyler B.M."/>
            <person name="Meinhardt L.W."/>
            <person name="Bailey B.A."/>
        </authorList>
    </citation>
    <scope>NUCLEOTIDE SEQUENCE [LARGE SCALE GENOMIC DNA]</scope>
    <source>
        <strain evidence="3">zdho120</strain>
    </source>
</reference>
<name>A0A225W7K6_9STRA</name>
<proteinExistence type="predicted"/>
<protein>
    <recommendedName>
        <fullName evidence="1">DUF6570 domain-containing protein</fullName>
    </recommendedName>
</protein>
<accession>A0A225W7K6</accession>
<dbReference type="Proteomes" id="UP000198211">
    <property type="component" value="Unassembled WGS sequence"/>
</dbReference>
<feature type="domain" description="DUF6570" evidence="1">
    <location>
        <begin position="121"/>
        <end position="213"/>
    </location>
</feature>
<keyword evidence="3" id="KW-1185">Reference proteome</keyword>
<evidence type="ECO:0000313" key="3">
    <source>
        <dbReference type="Proteomes" id="UP000198211"/>
    </source>
</evidence>
<organism evidence="2 3">
    <name type="scientific">Phytophthora megakarya</name>
    <dbReference type="NCBI Taxonomy" id="4795"/>
    <lineage>
        <taxon>Eukaryota</taxon>
        <taxon>Sar</taxon>
        <taxon>Stramenopiles</taxon>
        <taxon>Oomycota</taxon>
        <taxon>Peronosporomycetes</taxon>
        <taxon>Peronosporales</taxon>
        <taxon>Peronosporaceae</taxon>
        <taxon>Phytophthora</taxon>
    </lineage>
</organism>
<dbReference type="EMBL" id="NBNE01001548">
    <property type="protein sequence ID" value="OWZ13562.1"/>
    <property type="molecule type" value="Genomic_DNA"/>
</dbReference>
<comment type="caution">
    <text evidence="2">The sequence shown here is derived from an EMBL/GenBank/DDBJ whole genome shotgun (WGS) entry which is preliminary data.</text>
</comment>
<dbReference type="InterPro" id="IPR046700">
    <property type="entry name" value="DUF6570"/>
</dbReference>
<dbReference type="AlphaFoldDB" id="A0A225W7K6"/>
<sequence length="259" mass="28966">MSTGQSYTSDLRLALAYYYCCGGHPEAFLFNDEHVRDSECVRERITSALGTPPGVAEYSRCQASAVSAEPSLTLRTSPEDKVRKYVQILVGPDGRRYNLNPDLARDTERIYLCLKCAHNSRKSKFSLASGHDYGIYTELPKLNAVGSNFVAPARCFGLEFSLSRKNCSGHAICFPLRCPQSCAKIPPATDVDRKPRVTFIGPSEEWRAQKYCYRRLENIESDNSHTQVEKRVKLQESIESDVIVSNDDALHADDDALNS</sequence>
<evidence type="ECO:0000259" key="1">
    <source>
        <dbReference type="Pfam" id="PF20209"/>
    </source>
</evidence>
<dbReference type="Pfam" id="PF20209">
    <property type="entry name" value="DUF6570"/>
    <property type="match status" value="1"/>
</dbReference>